<organism evidence="2 3">
    <name type="scientific">Clunio marinus</name>
    <dbReference type="NCBI Taxonomy" id="568069"/>
    <lineage>
        <taxon>Eukaryota</taxon>
        <taxon>Metazoa</taxon>
        <taxon>Ecdysozoa</taxon>
        <taxon>Arthropoda</taxon>
        <taxon>Hexapoda</taxon>
        <taxon>Insecta</taxon>
        <taxon>Pterygota</taxon>
        <taxon>Neoptera</taxon>
        <taxon>Endopterygota</taxon>
        <taxon>Diptera</taxon>
        <taxon>Nematocera</taxon>
        <taxon>Chironomoidea</taxon>
        <taxon>Chironomidae</taxon>
        <taxon>Clunio</taxon>
    </lineage>
</organism>
<reference evidence="2 3" key="1">
    <citation type="submission" date="2015-04" db="EMBL/GenBank/DDBJ databases">
        <authorList>
            <person name="Syromyatnikov M.Y."/>
            <person name="Popov V.N."/>
        </authorList>
    </citation>
    <scope>NUCLEOTIDE SEQUENCE [LARGE SCALE GENOMIC DNA]</scope>
</reference>
<feature type="compositionally biased region" description="Basic and acidic residues" evidence="1">
    <location>
        <begin position="20"/>
        <end position="33"/>
    </location>
</feature>
<accession>A0A1J1HHW4</accession>
<feature type="region of interest" description="Disordered" evidence="1">
    <location>
        <begin position="1"/>
        <end position="33"/>
    </location>
</feature>
<protein>
    <submittedName>
        <fullName evidence="2">CLUMA_CG001284, isoform A</fullName>
    </submittedName>
</protein>
<evidence type="ECO:0000313" key="2">
    <source>
        <dbReference type="EMBL" id="CRK87483.1"/>
    </source>
</evidence>
<dbReference type="AlphaFoldDB" id="A0A1J1HHW4"/>
<sequence>MKFPTKRDIFHSSNASTDNDDSKIERKPEEDNVKMSRSHLGFIKRSEIFNLINVIATNRNNNKV</sequence>
<evidence type="ECO:0000313" key="3">
    <source>
        <dbReference type="Proteomes" id="UP000183832"/>
    </source>
</evidence>
<dbReference type="Proteomes" id="UP000183832">
    <property type="component" value="Unassembled WGS sequence"/>
</dbReference>
<feature type="compositionally biased region" description="Basic and acidic residues" evidence="1">
    <location>
        <begin position="1"/>
        <end position="10"/>
    </location>
</feature>
<name>A0A1J1HHW4_9DIPT</name>
<proteinExistence type="predicted"/>
<evidence type="ECO:0000256" key="1">
    <source>
        <dbReference type="SAM" id="MobiDB-lite"/>
    </source>
</evidence>
<dbReference type="EMBL" id="CVRI01000004">
    <property type="protein sequence ID" value="CRK87483.1"/>
    <property type="molecule type" value="Genomic_DNA"/>
</dbReference>
<keyword evidence="3" id="KW-1185">Reference proteome</keyword>
<gene>
    <name evidence="2" type="ORF">CLUMA_CG001284</name>
</gene>